<gene>
    <name evidence="2" type="ORF">CIB84_001009</name>
</gene>
<dbReference type="EMBL" id="PPHD01000654">
    <property type="protein sequence ID" value="POI35240.1"/>
    <property type="molecule type" value="Genomic_DNA"/>
</dbReference>
<accession>A0A2P4TFU7</accession>
<keyword evidence="3" id="KW-1185">Reference proteome</keyword>
<name>A0A2P4TFU7_BAMTH</name>
<proteinExistence type="predicted"/>
<reference evidence="2 3" key="1">
    <citation type="submission" date="2018-01" db="EMBL/GenBank/DDBJ databases">
        <title>Comparison of the Chinese Bamboo Partridge and Red Junglefowl genome sequences highlights the importance of demography in genome evolution.</title>
        <authorList>
            <person name="Tiley G.P."/>
            <person name="Kimball R.T."/>
            <person name="Braun E.L."/>
            <person name="Burleigh J.G."/>
        </authorList>
    </citation>
    <scope>NUCLEOTIDE SEQUENCE [LARGE SCALE GENOMIC DNA]</scope>
    <source>
        <strain evidence="2">RTK389</strain>
        <tissue evidence="2">Blood</tissue>
    </source>
</reference>
<protein>
    <submittedName>
        <fullName evidence="2">Uncharacterized protein</fullName>
    </submittedName>
</protein>
<dbReference type="AlphaFoldDB" id="A0A2P4TFU7"/>
<evidence type="ECO:0000256" key="1">
    <source>
        <dbReference type="SAM" id="MobiDB-lite"/>
    </source>
</evidence>
<dbReference type="Proteomes" id="UP000237246">
    <property type="component" value="Unassembled WGS sequence"/>
</dbReference>
<organism evidence="2 3">
    <name type="scientific">Bambusicola thoracicus</name>
    <name type="common">Chinese bamboo-partridge</name>
    <name type="synonym">Perdix thoracica</name>
    <dbReference type="NCBI Taxonomy" id="9083"/>
    <lineage>
        <taxon>Eukaryota</taxon>
        <taxon>Metazoa</taxon>
        <taxon>Chordata</taxon>
        <taxon>Craniata</taxon>
        <taxon>Vertebrata</taxon>
        <taxon>Euteleostomi</taxon>
        <taxon>Archelosauria</taxon>
        <taxon>Archosauria</taxon>
        <taxon>Dinosauria</taxon>
        <taxon>Saurischia</taxon>
        <taxon>Theropoda</taxon>
        <taxon>Coelurosauria</taxon>
        <taxon>Aves</taxon>
        <taxon>Neognathae</taxon>
        <taxon>Galloanserae</taxon>
        <taxon>Galliformes</taxon>
        <taxon>Phasianidae</taxon>
        <taxon>Perdicinae</taxon>
        <taxon>Bambusicola</taxon>
    </lineage>
</organism>
<feature type="non-terminal residue" evidence="2">
    <location>
        <position position="124"/>
    </location>
</feature>
<evidence type="ECO:0000313" key="3">
    <source>
        <dbReference type="Proteomes" id="UP000237246"/>
    </source>
</evidence>
<feature type="compositionally biased region" description="Low complexity" evidence="1">
    <location>
        <begin position="28"/>
        <end position="48"/>
    </location>
</feature>
<evidence type="ECO:0000313" key="2">
    <source>
        <dbReference type="EMBL" id="POI35240.1"/>
    </source>
</evidence>
<feature type="region of interest" description="Disordered" evidence="1">
    <location>
        <begin position="27"/>
        <end position="51"/>
    </location>
</feature>
<comment type="caution">
    <text evidence="2">The sequence shown here is derived from an EMBL/GenBank/DDBJ whole genome shotgun (WGS) entry which is preliminary data.</text>
</comment>
<sequence length="124" mass="14311">MFREVPAVRCQPRETRGELQGAEVTMAELSSPTQQQQQEMESCQSQGQREAAVLELQHGGAQTHQDSQQQDMLAFLQTLQKDLDNCRHLNLMRLAQLQLQMFAVEQKHQDLISQKHQHQAMMEQ</sequence>